<dbReference type="PANTHER" id="PTHR47197:SF3">
    <property type="entry name" value="DIHYDRO-HEME D1 DEHYDROGENASE"/>
    <property type="match status" value="1"/>
</dbReference>
<comment type="caution">
    <text evidence="2">The sequence shown here is derived from an EMBL/GenBank/DDBJ whole genome shotgun (WGS) entry which is preliminary data.</text>
</comment>
<dbReference type="Proteomes" id="UP000776276">
    <property type="component" value="Unassembled WGS sequence"/>
</dbReference>
<dbReference type="PANTHER" id="PTHR47197">
    <property type="entry name" value="PROTEIN NIRF"/>
    <property type="match status" value="1"/>
</dbReference>
<dbReference type="InterPro" id="IPR051200">
    <property type="entry name" value="Host-pathogen_enzymatic-act"/>
</dbReference>
<gene>
    <name evidence="2" type="ORF">KOF26_12850</name>
</gene>
<evidence type="ECO:0000256" key="1">
    <source>
        <dbReference type="SAM" id="SignalP"/>
    </source>
</evidence>
<organism evidence="2 3">
    <name type="scientific">Sphingomonas quercus</name>
    <dbReference type="NCBI Taxonomy" id="2842451"/>
    <lineage>
        <taxon>Bacteria</taxon>
        <taxon>Pseudomonadati</taxon>
        <taxon>Pseudomonadota</taxon>
        <taxon>Alphaproteobacteria</taxon>
        <taxon>Sphingomonadales</taxon>
        <taxon>Sphingomonadaceae</taxon>
        <taxon>Sphingomonas</taxon>
    </lineage>
</organism>
<evidence type="ECO:0000313" key="2">
    <source>
        <dbReference type="EMBL" id="MBU3078757.1"/>
    </source>
</evidence>
<dbReference type="RefSeq" id="WP_216325479.1">
    <property type="nucleotide sequence ID" value="NZ_JAHKRT010000006.1"/>
</dbReference>
<accession>A0ABS6BMA4</accession>
<name>A0ABS6BMA4_9SPHN</name>
<feature type="signal peptide" evidence="1">
    <location>
        <begin position="1"/>
        <end position="22"/>
    </location>
</feature>
<proteinExistence type="predicted"/>
<dbReference type="EMBL" id="JAHKRT010000006">
    <property type="protein sequence ID" value="MBU3078757.1"/>
    <property type="molecule type" value="Genomic_DNA"/>
</dbReference>
<evidence type="ECO:0008006" key="4">
    <source>
        <dbReference type="Google" id="ProtNLM"/>
    </source>
</evidence>
<keyword evidence="3" id="KW-1185">Reference proteome</keyword>
<evidence type="ECO:0000313" key="3">
    <source>
        <dbReference type="Proteomes" id="UP000776276"/>
    </source>
</evidence>
<sequence>MRVWPGCFCAIAALLLTGQGHAACPSPAADQTVAVPGHPFAAEATSDNCHLFASLSQGPASGAVAVLTNEKGSFGVTRSVRLPRGSGAGLALSHDGSMLAVSTGEALVLLDAEKLVTADEDPLIATVPEGSHGAVYTQFSKDDALLFVSEEDSASIAVLNVAALRQGQGSKAVVGRIATGQAPVGLALSPDGSRLFSTSQIAGISAECMPEQGGGRPHAKGALLSIDVAKAATDLRHAVVGMAKLGCNPVRVAVTADGHSLWVSERGDGRVLGIDPSSLASGGARVTRIEVGKSPVGLAIRPDGQQLWIADSDRFANGGGALALVTPAIAGEAKLASTIRVGAFPRDLRFLPDGKTLVAALYGEDAVLLHPTEP</sequence>
<feature type="chain" id="PRO_5046858748" description="YncE family protein" evidence="1">
    <location>
        <begin position="23"/>
        <end position="374"/>
    </location>
</feature>
<keyword evidence="1" id="KW-0732">Signal</keyword>
<protein>
    <recommendedName>
        <fullName evidence="4">YncE family protein</fullName>
    </recommendedName>
</protein>
<reference evidence="2 3" key="1">
    <citation type="submission" date="2021-06" db="EMBL/GenBank/DDBJ databases">
        <title>Sphingomonas sp. XMGL2, whole genome shotgun sequencing project.</title>
        <authorList>
            <person name="Zhao G."/>
            <person name="Shen L."/>
        </authorList>
    </citation>
    <scope>NUCLEOTIDE SEQUENCE [LARGE SCALE GENOMIC DNA]</scope>
    <source>
        <strain evidence="2 3">XMGL2</strain>
    </source>
</reference>